<keyword evidence="2" id="KW-0472">Membrane</keyword>
<gene>
    <name evidence="3" type="ORF">AWC04_10870</name>
</gene>
<dbReference type="InterPro" id="IPR032710">
    <property type="entry name" value="NTF2-like_dom_sf"/>
</dbReference>
<accession>A0A1X1RCX6</accession>
<evidence type="ECO:0000313" key="4">
    <source>
        <dbReference type="Proteomes" id="UP000193484"/>
    </source>
</evidence>
<dbReference type="Proteomes" id="UP000193484">
    <property type="component" value="Unassembled WGS sequence"/>
</dbReference>
<evidence type="ECO:0000256" key="1">
    <source>
        <dbReference type="SAM" id="MobiDB-lite"/>
    </source>
</evidence>
<dbReference type="AlphaFoldDB" id="A0A1X1RCX6"/>
<feature type="region of interest" description="Disordered" evidence="1">
    <location>
        <begin position="86"/>
        <end position="107"/>
    </location>
</feature>
<dbReference type="OrthoDB" id="4485830at2"/>
<feature type="transmembrane region" description="Helical" evidence="2">
    <location>
        <begin position="116"/>
        <end position="141"/>
    </location>
</feature>
<feature type="compositionally biased region" description="Low complexity" evidence="1">
    <location>
        <begin position="21"/>
        <end position="31"/>
    </location>
</feature>
<name>A0A1X1RCX6_MYCFA</name>
<feature type="region of interest" description="Disordered" evidence="1">
    <location>
        <begin position="1"/>
        <end position="63"/>
    </location>
</feature>
<proteinExistence type="predicted"/>
<keyword evidence="2" id="KW-1133">Transmembrane helix</keyword>
<dbReference type="EMBL" id="LQOJ01000039">
    <property type="protein sequence ID" value="ORV03128.1"/>
    <property type="molecule type" value="Genomic_DNA"/>
</dbReference>
<dbReference type="STRING" id="1793.AWC04_10870"/>
<dbReference type="SUPFAM" id="SSF54427">
    <property type="entry name" value="NTF2-like"/>
    <property type="match status" value="1"/>
</dbReference>
<keyword evidence="2" id="KW-0812">Transmembrane</keyword>
<protein>
    <submittedName>
        <fullName evidence="3">Uncharacterized protein</fullName>
    </submittedName>
</protein>
<evidence type="ECO:0000313" key="3">
    <source>
        <dbReference type="EMBL" id="ORV03128.1"/>
    </source>
</evidence>
<keyword evidence="4" id="KW-1185">Reference proteome</keyword>
<sequence length="250" mass="26428">MSTGPGPGRDNTEDETDVVDVDAATAEPATEIFAPADPTEMFAPVEEPAEDQRRFTAPSAFDSSTQIIGAAPADPATEILDLPGAEEPAAPRTAGPQAIPARGEVPAVPSPRRRSWGWVIALVLVIAALVAVAVLVTVLLTRGGSPSDQVRSAIESYTTAVQNGDLATLRSITCGDYDAFEDQQWQELHAKMVANKEVPVMSSIDAVVVDGDRAEANVTTYRPADPGALSTRSFDLRRVGDTWKVCEGTE</sequence>
<organism evidence="3 4">
    <name type="scientific">Mycolicibacterium fallax</name>
    <name type="common">Mycobacterium fallax</name>
    <dbReference type="NCBI Taxonomy" id="1793"/>
    <lineage>
        <taxon>Bacteria</taxon>
        <taxon>Bacillati</taxon>
        <taxon>Actinomycetota</taxon>
        <taxon>Actinomycetes</taxon>
        <taxon>Mycobacteriales</taxon>
        <taxon>Mycobacteriaceae</taxon>
        <taxon>Mycolicibacterium</taxon>
    </lineage>
</organism>
<reference evidence="3 4" key="1">
    <citation type="submission" date="2016-01" db="EMBL/GenBank/DDBJ databases">
        <title>The new phylogeny of the genus Mycobacterium.</title>
        <authorList>
            <person name="Tarcisio F."/>
            <person name="Conor M."/>
            <person name="Antonella G."/>
            <person name="Elisabetta G."/>
            <person name="Giulia F.S."/>
            <person name="Sara T."/>
            <person name="Anna F."/>
            <person name="Clotilde B."/>
            <person name="Roberto B."/>
            <person name="Veronica D.S."/>
            <person name="Fabio R."/>
            <person name="Monica P."/>
            <person name="Olivier J."/>
            <person name="Enrico T."/>
            <person name="Nicola S."/>
        </authorList>
    </citation>
    <scope>NUCLEOTIDE SEQUENCE [LARGE SCALE GENOMIC DNA]</scope>
    <source>
        <strain evidence="3 4">DSM 44179</strain>
    </source>
</reference>
<evidence type="ECO:0000256" key="2">
    <source>
        <dbReference type="SAM" id="Phobius"/>
    </source>
</evidence>
<dbReference type="RefSeq" id="WP_085095984.1">
    <property type="nucleotide sequence ID" value="NZ_AP022603.1"/>
</dbReference>
<comment type="caution">
    <text evidence="3">The sequence shown here is derived from an EMBL/GenBank/DDBJ whole genome shotgun (WGS) entry which is preliminary data.</text>
</comment>